<evidence type="ECO:0000313" key="6">
    <source>
        <dbReference type="EMBL" id="GKZ28037.1"/>
    </source>
</evidence>
<dbReference type="GO" id="GO:0031177">
    <property type="term" value="F:phosphopantetheine binding"/>
    <property type="evidence" value="ECO:0007669"/>
    <property type="project" value="TreeGrafter"/>
</dbReference>
<dbReference type="Proteomes" id="UP001143548">
    <property type="component" value="Unassembled WGS sequence"/>
</dbReference>
<dbReference type="EMBL" id="BROQ01000599">
    <property type="protein sequence ID" value="GKZ28037.1"/>
    <property type="molecule type" value="Genomic_DNA"/>
</dbReference>
<accession>A0A9W5Z3W6</accession>
<name>A0A9W5Z3W6_9EURO</name>
<comment type="caution">
    <text evidence="6">The sequence shown here is derived from an EMBL/GenBank/DDBJ whole genome shotgun (WGS) entry which is preliminary data.</text>
</comment>
<evidence type="ECO:0000313" key="7">
    <source>
        <dbReference type="Proteomes" id="UP001143548"/>
    </source>
</evidence>
<reference evidence="6" key="1">
    <citation type="submission" date="2022-07" db="EMBL/GenBank/DDBJ databases">
        <title>Taxonomy of Aspergillus series Nigri: significant species reduction supported by multi-species coalescent approaches.</title>
        <authorList>
            <person name="Bian C."/>
            <person name="Kusuya Y."/>
            <person name="Sklenar F."/>
            <person name="D'hooge E."/>
            <person name="Yaguchi T."/>
            <person name="Takahashi H."/>
            <person name="Hubka V."/>
        </authorList>
    </citation>
    <scope>NUCLEOTIDE SEQUENCE</scope>
    <source>
        <strain evidence="6">CBS 733.88</strain>
    </source>
</reference>
<evidence type="ECO:0000256" key="4">
    <source>
        <dbReference type="ARBA" id="ARBA00029454"/>
    </source>
</evidence>
<dbReference type="GO" id="GO:0044550">
    <property type="term" value="P:secondary metabolite biosynthetic process"/>
    <property type="evidence" value="ECO:0007669"/>
    <property type="project" value="TreeGrafter"/>
</dbReference>
<dbReference type="AlphaFoldDB" id="A0A9W5Z3W6"/>
<proteinExistence type="inferred from homology"/>
<evidence type="ECO:0000256" key="3">
    <source>
        <dbReference type="ARBA" id="ARBA00022598"/>
    </source>
</evidence>
<organism evidence="6 7">
    <name type="scientific">Aspergillus brasiliensis</name>
    <dbReference type="NCBI Taxonomy" id="319629"/>
    <lineage>
        <taxon>Eukaryota</taxon>
        <taxon>Fungi</taxon>
        <taxon>Dikarya</taxon>
        <taxon>Ascomycota</taxon>
        <taxon>Pezizomycotina</taxon>
        <taxon>Eurotiomycetes</taxon>
        <taxon>Eurotiomycetidae</taxon>
        <taxon>Eurotiales</taxon>
        <taxon>Aspergillaceae</taxon>
        <taxon>Aspergillus</taxon>
        <taxon>Aspergillus subgen. Circumdati</taxon>
    </lineage>
</organism>
<evidence type="ECO:0000256" key="1">
    <source>
        <dbReference type="ARBA" id="ARBA00022450"/>
    </source>
</evidence>
<dbReference type="Gene3D" id="3.40.50.12780">
    <property type="entry name" value="N-terminal domain of ligase-like"/>
    <property type="match status" value="1"/>
</dbReference>
<feature type="non-terminal residue" evidence="6">
    <location>
        <position position="258"/>
    </location>
</feature>
<dbReference type="GO" id="GO:0005737">
    <property type="term" value="C:cytoplasm"/>
    <property type="evidence" value="ECO:0007669"/>
    <property type="project" value="TreeGrafter"/>
</dbReference>
<feature type="non-terminal residue" evidence="6">
    <location>
        <position position="1"/>
    </location>
</feature>
<dbReference type="PANTHER" id="PTHR45527">
    <property type="entry name" value="NONRIBOSOMAL PEPTIDE SYNTHETASE"/>
    <property type="match status" value="1"/>
</dbReference>
<dbReference type="GO" id="GO:0016874">
    <property type="term" value="F:ligase activity"/>
    <property type="evidence" value="ECO:0007669"/>
    <property type="project" value="UniProtKB-KW"/>
</dbReference>
<keyword evidence="3" id="KW-0436">Ligase</keyword>
<sequence>YTFDVSNQDIWSTLMHGGCVCVPTDEERLNDLAGAINRMAVNWTFLTPTVARLLTPDLVPTLQTLVLGGEAVTKDNVDTWAPFVRLLNSYGPAECSICCAVSELSPSPSPRTRHNDRLQTEAIDPANIGYALPSAVLWVVHPQNHNILSAIGAVGELLVEGPILADGYLGNSSLTEAAFIKAPEWASPAGHQRRFYKTGDLVQYANDGTLRFVGRKDHQVKIHGQRTEPGDIEHHVSGVAAVQHACIILPQRGHWSQR</sequence>
<dbReference type="GO" id="GO:0043041">
    <property type="term" value="P:amino acid activation for nonribosomal peptide biosynthetic process"/>
    <property type="evidence" value="ECO:0007669"/>
    <property type="project" value="TreeGrafter"/>
</dbReference>
<dbReference type="InterPro" id="IPR000873">
    <property type="entry name" value="AMP-dep_synth/lig_dom"/>
</dbReference>
<dbReference type="PANTHER" id="PTHR45527:SF16">
    <property type="entry name" value="NONRIBOSOMAL PEPTIDE SYNTHASE ATNA-RELATED"/>
    <property type="match status" value="1"/>
</dbReference>
<keyword evidence="2" id="KW-0597">Phosphoprotein</keyword>
<feature type="domain" description="AMP-dependent synthetase/ligase" evidence="5">
    <location>
        <begin position="3"/>
        <end position="169"/>
    </location>
</feature>
<comment type="similarity">
    <text evidence="4">Belongs to the NRP synthetase family.</text>
</comment>
<keyword evidence="1" id="KW-0596">Phosphopantetheine</keyword>
<dbReference type="Pfam" id="PF00501">
    <property type="entry name" value="AMP-binding"/>
    <property type="match status" value="1"/>
</dbReference>
<dbReference type="Gene3D" id="3.30.300.30">
    <property type="match status" value="1"/>
</dbReference>
<dbReference type="SUPFAM" id="SSF56801">
    <property type="entry name" value="Acetyl-CoA synthetase-like"/>
    <property type="match status" value="1"/>
</dbReference>
<dbReference type="InterPro" id="IPR045851">
    <property type="entry name" value="AMP-bd_C_sf"/>
</dbReference>
<evidence type="ECO:0000259" key="5">
    <source>
        <dbReference type="Pfam" id="PF00501"/>
    </source>
</evidence>
<gene>
    <name evidence="6" type="ORF">AbraCBS73388_009152</name>
</gene>
<evidence type="ECO:0000256" key="2">
    <source>
        <dbReference type="ARBA" id="ARBA00022553"/>
    </source>
</evidence>
<dbReference type="InterPro" id="IPR042099">
    <property type="entry name" value="ANL_N_sf"/>
</dbReference>
<protein>
    <recommendedName>
        <fullName evidence="5">AMP-dependent synthetase/ligase domain-containing protein</fullName>
    </recommendedName>
</protein>